<dbReference type="AlphaFoldDB" id="A0ABD5SWI8"/>
<keyword evidence="2" id="KW-0472">Membrane</keyword>
<dbReference type="EMBL" id="JBHSWV010000738">
    <property type="protein sequence ID" value="MFC6769384.1"/>
    <property type="molecule type" value="Genomic_DNA"/>
</dbReference>
<feature type="transmembrane region" description="Helical" evidence="2">
    <location>
        <begin position="91"/>
        <end position="114"/>
    </location>
</feature>
<evidence type="ECO:0000313" key="3">
    <source>
        <dbReference type="EMBL" id="MFC6769384.1"/>
    </source>
</evidence>
<feature type="transmembrane region" description="Helical" evidence="2">
    <location>
        <begin position="31"/>
        <end position="50"/>
    </location>
</feature>
<name>A0ABD5SWI8_9EURY</name>
<proteinExistence type="predicted"/>
<organism evidence="3 4">
    <name type="scientific">Natrinema soli</name>
    <dbReference type="NCBI Taxonomy" id="1930624"/>
    <lineage>
        <taxon>Archaea</taxon>
        <taxon>Methanobacteriati</taxon>
        <taxon>Methanobacteriota</taxon>
        <taxon>Stenosarchaea group</taxon>
        <taxon>Halobacteria</taxon>
        <taxon>Halobacteriales</taxon>
        <taxon>Natrialbaceae</taxon>
        <taxon>Natrinema</taxon>
    </lineage>
</organism>
<accession>A0ABD5SWI8</accession>
<feature type="transmembrane region" description="Helical" evidence="2">
    <location>
        <begin position="126"/>
        <end position="146"/>
    </location>
</feature>
<reference evidence="3 4" key="1">
    <citation type="journal article" date="2019" name="Int. J. Syst. Evol. Microbiol.">
        <title>The Global Catalogue of Microorganisms (GCM) 10K type strain sequencing project: providing services to taxonomists for standard genome sequencing and annotation.</title>
        <authorList>
            <consortium name="The Broad Institute Genomics Platform"/>
            <consortium name="The Broad Institute Genome Sequencing Center for Infectious Disease"/>
            <person name="Wu L."/>
            <person name="Ma J."/>
        </authorList>
    </citation>
    <scope>NUCLEOTIDE SEQUENCE [LARGE SCALE GENOMIC DNA]</scope>
    <source>
        <strain evidence="3 4">LMG 29247</strain>
    </source>
</reference>
<feature type="transmembrane region" description="Helical" evidence="2">
    <location>
        <begin position="167"/>
        <end position="184"/>
    </location>
</feature>
<keyword evidence="4" id="KW-1185">Reference proteome</keyword>
<evidence type="ECO:0000313" key="4">
    <source>
        <dbReference type="Proteomes" id="UP001596383"/>
    </source>
</evidence>
<dbReference type="RefSeq" id="WP_273742037.1">
    <property type="nucleotide sequence ID" value="NZ_JAQIVI010000738.1"/>
</dbReference>
<keyword evidence="2" id="KW-1133">Transmembrane helix</keyword>
<comment type="caution">
    <text evidence="3">The sequence shown here is derived from an EMBL/GenBank/DDBJ whole genome shotgun (WGS) entry which is preliminary data.</text>
</comment>
<sequence length="380" mass="41563">MDSRSDRAADPERAADPLTRLRAGREPGDDLVPALALVIAGVLVPLFVAARYEGHLEPYLDLKEYSILVALGVGLVFWLLVEGFDLDRVTVFGTAIIAPIPVTIAVGLLAVVLELARLDSFVFDELFLYSLAITAAGALAVGLSLLTEQLSIRHPRLPERRRMALTVGAMALFGIGAGVGIRYARPPSASLEDVRVHYSAAEASFSVFLDIDSTDLHVAVVAPDETITRDQPFETEVERDWMMVRVAQPRGSLYRGQFEIRLGTFWGNTVDSMSISVEDGPVLSIRRVETEQTRPSEIVVTATVENVGDVTGMTAVGLRGAGDNRLDSTTVSLEPGATTDTRFTIYRDDRETDRDELFVTARLEGAETEDDRRRVDLSEE</sequence>
<dbReference type="Proteomes" id="UP001596383">
    <property type="component" value="Unassembled WGS sequence"/>
</dbReference>
<gene>
    <name evidence="3" type="ORF">ACFQE6_31445</name>
</gene>
<evidence type="ECO:0000256" key="2">
    <source>
        <dbReference type="SAM" id="Phobius"/>
    </source>
</evidence>
<feature type="compositionally biased region" description="Basic and acidic residues" evidence="1">
    <location>
        <begin position="1"/>
        <end position="15"/>
    </location>
</feature>
<evidence type="ECO:0008006" key="5">
    <source>
        <dbReference type="Google" id="ProtNLM"/>
    </source>
</evidence>
<feature type="transmembrane region" description="Helical" evidence="2">
    <location>
        <begin position="65"/>
        <end position="84"/>
    </location>
</feature>
<protein>
    <recommendedName>
        <fullName evidence="5">DUF1616 domain-containing protein</fullName>
    </recommendedName>
</protein>
<evidence type="ECO:0000256" key="1">
    <source>
        <dbReference type="SAM" id="MobiDB-lite"/>
    </source>
</evidence>
<keyword evidence="2" id="KW-0812">Transmembrane</keyword>
<feature type="region of interest" description="Disordered" evidence="1">
    <location>
        <begin position="1"/>
        <end position="20"/>
    </location>
</feature>